<sequence>MDLKRITWQAVKWRRAQRTVTKLQQKIFQAAKENNLLKLHKYQEKLLESDSAKLLAVRKVTQDNRGKRTAGIDGVSLLKPEERLKMAKVTKIDGKASPIRRVYIPKPGTDEKRPLGIPTVRDRAKQALAKLALEPEWEAKFEPNSYGFRPGRSTRDAIEAIHHSLRGIKTGKYVLGADISKCFDKIDHDKLIEKMNTHKLLERQVKSWLRAGVMDNGAYTPSTSGTPQGGVISPLLSNIALHGMETHLKKWVKTQTILNSKGVKLSPTSKMASLGIIRYADDFVIMHKDLEIVSRAKTEIEKWLITMGLELKESKTSITHTDSVHLGKVGFDFLGFNIRRYSVGVNSRNKFGSSFKTIIKPSKEGIKSHYSDLVRVIGNTNKVTVLITQLNPIIRGWCNYFSTVSSKETYSKLRNLLFYRLWRWARRNHPTRSAEWIYNKYFQRQHGGQLSFGRKTDQGWVGVKYHNQYSIARHVKIKGSKSPYDGDHPYWILRLTRYSGLTGKVGILLKRQKGKCSICSLPFWQTDVMEMDHKIPKSKGGKDGIQNLRLVHGHCHDQRNVIEKPVMGSSLES</sequence>
<geneLocation type="mitochondrion" evidence="2"/>
<dbReference type="Pfam" id="PF01844">
    <property type="entry name" value="HNH"/>
    <property type="match status" value="1"/>
</dbReference>
<dbReference type="Pfam" id="PF00078">
    <property type="entry name" value="RVT_1"/>
    <property type="match status" value="1"/>
</dbReference>
<dbReference type="InterPro" id="IPR051083">
    <property type="entry name" value="GrpII_Intron_Splice-Mob/Def"/>
</dbReference>
<evidence type="ECO:0000313" key="2">
    <source>
        <dbReference type="EMBL" id="AML79998.1"/>
    </source>
</evidence>
<dbReference type="InterPro" id="IPR003615">
    <property type="entry name" value="HNH_nuc"/>
</dbReference>
<name>A0A1S5QM72_9CHLO</name>
<protein>
    <recommendedName>
        <fullName evidence="1">Reverse transcriptase domain-containing protein</fullName>
    </recommendedName>
</protein>
<evidence type="ECO:0000259" key="1">
    <source>
        <dbReference type="PROSITE" id="PS50878"/>
    </source>
</evidence>
<dbReference type="EMBL" id="KU182748">
    <property type="protein sequence ID" value="AML79998.1"/>
    <property type="molecule type" value="Genomic_DNA"/>
</dbReference>
<dbReference type="Gene3D" id="1.10.30.50">
    <property type="match status" value="1"/>
</dbReference>
<dbReference type="InterPro" id="IPR030931">
    <property type="entry name" value="Group_II_RT_mat"/>
</dbReference>
<dbReference type="GO" id="GO:0008270">
    <property type="term" value="F:zinc ion binding"/>
    <property type="evidence" value="ECO:0007669"/>
    <property type="project" value="InterPro"/>
</dbReference>
<dbReference type="PROSITE" id="PS50878">
    <property type="entry name" value="RT_POL"/>
    <property type="match status" value="1"/>
</dbReference>
<dbReference type="SUPFAM" id="SSF56672">
    <property type="entry name" value="DNA/RNA polymerases"/>
    <property type="match status" value="1"/>
</dbReference>
<dbReference type="GO" id="GO:0004519">
    <property type="term" value="F:endonuclease activity"/>
    <property type="evidence" value="ECO:0007669"/>
    <property type="project" value="InterPro"/>
</dbReference>
<reference evidence="2" key="1">
    <citation type="submission" date="2015-11" db="EMBL/GenBank/DDBJ databases">
        <title>The complete mitochondrial genome sequence of Ulva fasciata.</title>
        <authorList>
            <person name="Liu F."/>
        </authorList>
    </citation>
    <scope>NUCLEOTIDE SEQUENCE</scope>
</reference>
<dbReference type="InterPro" id="IPR043502">
    <property type="entry name" value="DNA/RNA_pol_sf"/>
</dbReference>
<feature type="domain" description="Reverse transcriptase" evidence="1">
    <location>
        <begin position="85"/>
        <end position="338"/>
    </location>
</feature>
<dbReference type="AlphaFoldDB" id="A0A1S5QM72"/>
<dbReference type="InterPro" id="IPR000477">
    <property type="entry name" value="RT_dom"/>
</dbReference>
<dbReference type="GO" id="GO:0003676">
    <property type="term" value="F:nucleic acid binding"/>
    <property type="evidence" value="ECO:0007669"/>
    <property type="project" value="InterPro"/>
</dbReference>
<dbReference type="PANTHER" id="PTHR34047:SF10">
    <property type="entry name" value="GROUP II INTRON-ASSOCIATED OPEN READING FRAME"/>
    <property type="match status" value="1"/>
</dbReference>
<accession>A0A1S5QM72</accession>
<dbReference type="NCBIfam" id="TIGR04416">
    <property type="entry name" value="group_II_RT_mat"/>
    <property type="match status" value="1"/>
</dbReference>
<proteinExistence type="predicted"/>
<dbReference type="CDD" id="cd00085">
    <property type="entry name" value="HNHc"/>
    <property type="match status" value="1"/>
</dbReference>
<dbReference type="InterPro" id="IPR013597">
    <property type="entry name" value="Mat_intron_G2"/>
</dbReference>
<dbReference type="CDD" id="cd01651">
    <property type="entry name" value="RT_G2_intron"/>
    <property type="match status" value="1"/>
</dbReference>
<dbReference type="PANTHER" id="PTHR34047">
    <property type="entry name" value="NUCLEAR INTRON MATURASE 1, MITOCHONDRIAL-RELATED"/>
    <property type="match status" value="1"/>
</dbReference>
<dbReference type="InterPro" id="IPR025960">
    <property type="entry name" value="RVT_N"/>
</dbReference>
<keyword evidence="2" id="KW-0496">Mitochondrion</keyword>
<dbReference type="InterPro" id="IPR002711">
    <property type="entry name" value="HNH"/>
</dbReference>
<organism evidence="2">
    <name type="scientific">Ulva fasciata</name>
    <dbReference type="NCBI Taxonomy" id="111617"/>
    <lineage>
        <taxon>Eukaryota</taxon>
        <taxon>Viridiplantae</taxon>
        <taxon>Chlorophyta</taxon>
        <taxon>core chlorophytes</taxon>
        <taxon>Ulvophyceae</taxon>
        <taxon>OUU clade</taxon>
        <taxon>Ulvales</taxon>
        <taxon>Ulvaceae</taxon>
        <taxon>Ulva</taxon>
    </lineage>
</organism>
<dbReference type="SMART" id="SM00507">
    <property type="entry name" value="HNHc"/>
    <property type="match status" value="1"/>
</dbReference>
<gene>
    <name evidence="2" type="primary">orf7</name>
</gene>
<dbReference type="Pfam" id="PF08388">
    <property type="entry name" value="GIIM"/>
    <property type="match status" value="1"/>
</dbReference>
<dbReference type="Pfam" id="PF13655">
    <property type="entry name" value="RVT_N"/>
    <property type="match status" value="1"/>
</dbReference>